<dbReference type="EMBL" id="CM042021">
    <property type="protein sequence ID" value="KAI3819936.1"/>
    <property type="molecule type" value="Genomic_DNA"/>
</dbReference>
<keyword evidence="2" id="KW-1185">Reference proteome</keyword>
<gene>
    <name evidence="1" type="ORF">L1987_13789</name>
</gene>
<proteinExistence type="predicted"/>
<accession>A0ACB9JIE3</accession>
<sequence length="473" mass="53182">MASHNGDDMPPPSPPAAAEVVVVMVPFVAHGHLNQLFHLSRLISTNNIPVHFVSTTTHIRQLRSRHHDSSPLSAVHFHQFPTPPFTSPPANPSNRFPSHLQPAFESTLHLRQPVADLILSLSTTARRIAVVHDFLMSYVVQDVKTIPNAETYIFNPLSAFDSFWRTWEKQGRPFPVDPEMLKRIPSDEGTFSPEFVDFVNFQYPHVGSHVGELFDSSRVIEGEYLEYLEREELSDKKKIWAVMQSSHTHKSVVTVSENKNRHNCLQWLDLQPANSVIYVSFGTTTTFSNEQIKELAIGLERSQQRFIWVARAADIGDVFGGDAKIADLPVGYEERVEGRGLVVRGWAPQVEILAHSATGGFMSHCGWNSTTESISLGVPIATWPMHSDQPRNAFLITYVLRIGLMVNDWEHRDELVSSAVVEDVIRRLINSREGEEIQKTATALADTIRRSVAEGGECRKETESFISYISRQG</sequence>
<protein>
    <submittedName>
        <fullName evidence="1">Uncharacterized protein</fullName>
    </submittedName>
</protein>
<evidence type="ECO:0000313" key="1">
    <source>
        <dbReference type="EMBL" id="KAI3819936.1"/>
    </source>
</evidence>
<reference evidence="2" key="1">
    <citation type="journal article" date="2022" name="Mol. Ecol. Resour.">
        <title>The genomes of chicory, endive, great burdock and yacon provide insights into Asteraceae palaeo-polyploidization history and plant inulin production.</title>
        <authorList>
            <person name="Fan W."/>
            <person name="Wang S."/>
            <person name="Wang H."/>
            <person name="Wang A."/>
            <person name="Jiang F."/>
            <person name="Liu H."/>
            <person name="Zhao H."/>
            <person name="Xu D."/>
            <person name="Zhang Y."/>
        </authorList>
    </citation>
    <scope>NUCLEOTIDE SEQUENCE [LARGE SCALE GENOMIC DNA]</scope>
    <source>
        <strain evidence="2">cv. Yunnan</strain>
    </source>
</reference>
<evidence type="ECO:0000313" key="2">
    <source>
        <dbReference type="Proteomes" id="UP001056120"/>
    </source>
</evidence>
<organism evidence="1 2">
    <name type="scientific">Smallanthus sonchifolius</name>
    <dbReference type="NCBI Taxonomy" id="185202"/>
    <lineage>
        <taxon>Eukaryota</taxon>
        <taxon>Viridiplantae</taxon>
        <taxon>Streptophyta</taxon>
        <taxon>Embryophyta</taxon>
        <taxon>Tracheophyta</taxon>
        <taxon>Spermatophyta</taxon>
        <taxon>Magnoliopsida</taxon>
        <taxon>eudicotyledons</taxon>
        <taxon>Gunneridae</taxon>
        <taxon>Pentapetalae</taxon>
        <taxon>asterids</taxon>
        <taxon>campanulids</taxon>
        <taxon>Asterales</taxon>
        <taxon>Asteraceae</taxon>
        <taxon>Asteroideae</taxon>
        <taxon>Heliantheae alliance</taxon>
        <taxon>Millerieae</taxon>
        <taxon>Smallanthus</taxon>
    </lineage>
</organism>
<dbReference type="Proteomes" id="UP001056120">
    <property type="component" value="Linkage Group LG04"/>
</dbReference>
<comment type="caution">
    <text evidence="1">The sequence shown here is derived from an EMBL/GenBank/DDBJ whole genome shotgun (WGS) entry which is preliminary data.</text>
</comment>
<name>A0ACB9JIE3_9ASTR</name>
<reference evidence="1 2" key="2">
    <citation type="journal article" date="2022" name="Mol. Ecol. Resour.">
        <title>The genomes of chicory, endive, great burdock and yacon provide insights into Asteraceae paleo-polyploidization history and plant inulin production.</title>
        <authorList>
            <person name="Fan W."/>
            <person name="Wang S."/>
            <person name="Wang H."/>
            <person name="Wang A."/>
            <person name="Jiang F."/>
            <person name="Liu H."/>
            <person name="Zhao H."/>
            <person name="Xu D."/>
            <person name="Zhang Y."/>
        </authorList>
    </citation>
    <scope>NUCLEOTIDE SEQUENCE [LARGE SCALE GENOMIC DNA]</scope>
    <source>
        <strain evidence="2">cv. Yunnan</strain>
        <tissue evidence="1">Leaves</tissue>
    </source>
</reference>